<evidence type="ECO:0000313" key="3">
    <source>
        <dbReference type="EMBL" id="OJZ74607.1"/>
    </source>
</evidence>
<name>A0A1Q4HY29_9MYCO</name>
<dbReference type="PROSITE" id="PS51257">
    <property type="entry name" value="PROKAR_LIPOPROTEIN"/>
    <property type="match status" value="1"/>
</dbReference>
<dbReference type="OrthoDB" id="4752236at2"/>
<proteinExistence type="predicted"/>
<reference evidence="3 4" key="1">
    <citation type="submission" date="2016-11" db="EMBL/GenBank/DDBJ databases">
        <title>Genome sequences of unsequenced Mycobacteria.</title>
        <authorList>
            <person name="Greninger A.L."/>
            <person name="Fang F."/>
            <person name="Jerome K.R."/>
        </authorList>
    </citation>
    <scope>NUCLEOTIDE SEQUENCE [LARGE SCALE GENOMIC DNA]</scope>
    <source>
        <strain evidence="3 4">M11</strain>
    </source>
</reference>
<comment type="caution">
    <text evidence="3">The sequence shown here is derived from an EMBL/GenBank/DDBJ whole genome shotgun (WGS) entry which is preliminary data.</text>
</comment>
<keyword evidence="2" id="KW-0732">Signal</keyword>
<dbReference type="Proteomes" id="UP000186438">
    <property type="component" value="Unassembled WGS sequence"/>
</dbReference>
<protein>
    <recommendedName>
        <fullName evidence="5">DUF5642 domain-containing protein</fullName>
    </recommendedName>
</protein>
<keyword evidence="4" id="KW-1185">Reference proteome</keyword>
<gene>
    <name evidence="3" type="ORF">BRW65_07775</name>
</gene>
<dbReference type="STRING" id="53378.BRW65_07775"/>
<accession>A0A1Q4HY29</accession>
<dbReference type="EMBL" id="MPNT01000005">
    <property type="protein sequence ID" value="OJZ74607.1"/>
    <property type="molecule type" value="Genomic_DNA"/>
</dbReference>
<feature type="signal peptide" evidence="2">
    <location>
        <begin position="1"/>
        <end position="22"/>
    </location>
</feature>
<dbReference type="AlphaFoldDB" id="A0A1Q4HY29"/>
<evidence type="ECO:0000256" key="2">
    <source>
        <dbReference type="SAM" id="SignalP"/>
    </source>
</evidence>
<organism evidence="3 4">
    <name type="scientific">Mycobacterium paraffinicum</name>
    <dbReference type="NCBI Taxonomy" id="53378"/>
    <lineage>
        <taxon>Bacteria</taxon>
        <taxon>Bacillati</taxon>
        <taxon>Actinomycetota</taxon>
        <taxon>Actinomycetes</taxon>
        <taxon>Mycobacteriales</taxon>
        <taxon>Mycobacteriaceae</taxon>
        <taxon>Mycobacterium</taxon>
    </lineage>
</organism>
<evidence type="ECO:0000256" key="1">
    <source>
        <dbReference type="SAM" id="MobiDB-lite"/>
    </source>
</evidence>
<sequence>MSLVRIFGVGMAVTAALSIVTACGGKGDTAASSSSSKATSSTSTTPSSSAASTTSSAPPSGVAPLGDYTYLLLQASDVGIDVATTGPPTQNPGGIAGAGVTFTNPPRTRSIDDVVVVFTDPATAAQQAKERAQSFGKYVTGAPQPFEVGTNGLIAVGTSPDNSKSVTYVTFAEGRVGVDLEFDSPPNDPAPRDVVLDMANKQDQLVKDRLPS</sequence>
<evidence type="ECO:0008006" key="5">
    <source>
        <dbReference type="Google" id="ProtNLM"/>
    </source>
</evidence>
<dbReference type="RefSeq" id="WP_073873266.1">
    <property type="nucleotide sequence ID" value="NZ_MPNT01000005.1"/>
</dbReference>
<feature type="region of interest" description="Disordered" evidence="1">
    <location>
        <begin position="30"/>
        <end position="59"/>
    </location>
</feature>
<feature type="chain" id="PRO_5039485593" description="DUF5642 domain-containing protein" evidence="2">
    <location>
        <begin position="23"/>
        <end position="212"/>
    </location>
</feature>
<evidence type="ECO:0000313" key="4">
    <source>
        <dbReference type="Proteomes" id="UP000186438"/>
    </source>
</evidence>